<dbReference type="EMBL" id="CM039172">
    <property type="protein sequence ID" value="KAH9781528.1"/>
    <property type="molecule type" value="Genomic_DNA"/>
</dbReference>
<gene>
    <name evidence="1" type="ORF">KPL71_008509</name>
</gene>
<dbReference type="Proteomes" id="UP000829398">
    <property type="component" value="Chromosome 3"/>
</dbReference>
<organism evidence="1 2">
    <name type="scientific">Citrus sinensis</name>
    <name type="common">Sweet orange</name>
    <name type="synonym">Citrus aurantium var. sinensis</name>
    <dbReference type="NCBI Taxonomy" id="2711"/>
    <lineage>
        <taxon>Eukaryota</taxon>
        <taxon>Viridiplantae</taxon>
        <taxon>Streptophyta</taxon>
        <taxon>Embryophyta</taxon>
        <taxon>Tracheophyta</taxon>
        <taxon>Spermatophyta</taxon>
        <taxon>Magnoliopsida</taxon>
        <taxon>eudicotyledons</taxon>
        <taxon>Gunneridae</taxon>
        <taxon>Pentapetalae</taxon>
        <taxon>rosids</taxon>
        <taxon>malvids</taxon>
        <taxon>Sapindales</taxon>
        <taxon>Rutaceae</taxon>
        <taxon>Aurantioideae</taxon>
        <taxon>Citrus</taxon>
    </lineage>
</organism>
<protein>
    <submittedName>
        <fullName evidence="1">Uncharacterized protein</fullName>
    </submittedName>
</protein>
<name>A0ACB8M7R5_CITSI</name>
<sequence length="994" mass="112264">MVNCTSKPSKPSSVSVELKNPVWFEAMKKVLEIVSSYNNSSHGFFILFHCYCTYTAKNLPDVSKIEPFNGEHFKRWQDKIHDILDVHNLAKYLTLSPPEEGCEDFDNKTKTWTANNKICRNKAQRKGDNKNPPKANPAERDEIIVVVVVSEVNMVAEYNDWVIDSGATKHICGNRNSFFEYTPVREGEEFIFLGDSRSTPVLGKGKVLLKLTSGKTLSLSNVLHVPEIRYNLISIFVLGKAGVKVSFEGDKIVMTKNGVFVGKGYCSGELFKLNVLNVIINENVSSSAYIYCYANIVDSINLWHGGLVHVNFSYIKKMKELGLLFKLNLSNDKCDVCVESKSTKKTCKPVQNRETELLSLIHSDLGDLKQTMTRGDVEPRRSKRMRMTTSFGDDYYVFLAENDPMTFKEAMTSRDAPLWREAINCELDSIMSNHVWELVDLPPVAKGFSQKKDIDYFDTYAPVTRITSIRVLIALAAIHNLHIHQTDVKTAFLNGDLDEEIYMSQPEGCVVPGTEHKDMGEADVILGIKITKTSDSFRLSQEHYVEKMLRRFGYYDKKLVSTPYDANTHLKKNLKQSVDQLRYAQIIGSLMYLMNSTRPDIAYAVGRLSRYTQNPMLEGYSDANWISGYDEIKSTSGYIFTLSGGAVSWKSPKQTCIARSTMESELIALEKACTEAEWLRNLLVDLLICTHPPTSVSIHCDCQAAIAKAKSEIYNGKSRHIRLRHNIIKQLLKSGVVSLDFVKSELNLADPLTKPLNRRLVVNMSRGMGLLSRTVDKSDGYPTYVIGDPMKTHLMEVHLYECGIGSISMRARQGVDYNETFSPVVKAFTIKAILTLTIMNNWSLRQVNGNNFLHGYLIEDVYMQQPEGFVDQIEIAFPMNKLSQFLAAPTVNHCEACKRFFRSSLTELGVTLTSTPILWCDNQSATALASNPKFHSRTKHIELDVHFLQEKVATQSFQVRYVPSSDNVTDIMTKALSYHLFRSLCTKLNLITLG</sequence>
<evidence type="ECO:0000313" key="2">
    <source>
        <dbReference type="Proteomes" id="UP000829398"/>
    </source>
</evidence>
<keyword evidence="2" id="KW-1185">Reference proteome</keyword>
<comment type="caution">
    <text evidence="1">The sequence shown here is derived from an EMBL/GenBank/DDBJ whole genome shotgun (WGS) entry which is preliminary data.</text>
</comment>
<accession>A0ACB8M7R5</accession>
<reference evidence="2" key="1">
    <citation type="journal article" date="2023" name="Hortic. Res.">
        <title>A chromosome-level phased genome enabling allele-level studies in sweet orange: a case study on citrus Huanglongbing tolerance.</title>
        <authorList>
            <person name="Wu B."/>
            <person name="Yu Q."/>
            <person name="Deng Z."/>
            <person name="Duan Y."/>
            <person name="Luo F."/>
            <person name="Gmitter F. Jr."/>
        </authorList>
    </citation>
    <scope>NUCLEOTIDE SEQUENCE [LARGE SCALE GENOMIC DNA]</scope>
    <source>
        <strain evidence="2">cv. Valencia</strain>
    </source>
</reference>
<proteinExistence type="predicted"/>
<evidence type="ECO:0000313" key="1">
    <source>
        <dbReference type="EMBL" id="KAH9781528.1"/>
    </source>
</evidence>